<protein>
    <submittedName>
        <fullName evidence="2">Uncharacterized protein</fullName>
    </submittedName>
</protein>
<dbReference type="AlphaFoldDB" id="A0A7W5AH84"/>
<keyword evidence="3" id="KW-1185">Reference proteome</keyword>
<proteinExistence type="predicted"/>
<evidence type="ECO:0000313" key="2">
    <source>
        <dbReference type="EMBL" id="MBB3096268.1"/>
    </source>
</evidence>
<evidence type="ECO:0000256" key="1">
    <source>
        <dbReference type="SAM" id="MobiDB-lite"/>
    </source>
</evidence>
<evidence type="ECO:0000313" key="3">
    <source>
        <dbReference type="Proteomes" id="UP000590749"/>
    </source>
</evidence>
<dbReference type="EMBL" id="JACHXF010000008">
    <property type="protein sequence ID" value="MBB3096268.1"/>
    <property type="molecule type" value="Genomic_DNA"/>
</dbReference>
<name>A0A7W5AH84_9ACTN</name>
<dbReference type="Proteomes" id="UP000590749">
    <property type="component" value="Unassembled WGS sequence"/>
</dbReference>
<sequence length="32" mass="3506">MNGTGRNSTVPAGDVNNTQRQKMRHPRAKPVS</sequence>
<accession>A0A7W5AH84</accession>
<organism evidence="2 3">
    <name type="scientific">Actinoplanes campanulatus</name>
    <dbReference type="NCBI Taxonomy" id="113559"/>
    <lineage>
        <taxon>Bacteria</taxon>
        <taxon>Bacillati</taxon>
        <taxon>Actinomycetota</taxon>
        <taxon>Actinomycetes</taxon>
        <taxon>Micromonosporales</taxon>
        <taxon>Micromonosporaceae</taxon>
        <taxon>Actinoplanes</taxon>
    </lineage>
</organism>
<feature type="compositionally biased region" description="Polar residues" evidence="1">
    <location>
        <begin position="1"/>
        <end position="20"/>
    </location>
</feature>
<reference evidence="2 3" key="1">
    <citation type="submission" date="2020-08" db="EMBL/GenBank/DDBJ databases">
        <title>Genomic Encyclopedia of Type Strains, Phase III (KMG-III): the genomes of soil and plant-associated and newly described type strains.</title>
        <authorList>
            <person name="Whitman W."/>
        </authorList>
    </citation>
    <scope>NUCLEOTIDE SEQUENCE [LARGE SCALE GENOMIC DNA]</scope>
    <source>
        <strain evidence="2 3">CECT 3287</strain>
    </source>
</reference>
<feature type="region of interest" description="Disordered" evidence="1">
    <location>
        <begin position="1"/>
        <end position="32"/>
    </location>
</feature>
<feature type="compositionally biased region" description="Basic residues" evidence="1">
    <location>
        <begin position="21"/>
        <end position="32"/>
    </location>
</feature>
<gene>
    <name evidence="2" type="ORF">FHR83_003938</name>
</gene>
<comment type="caution">
    <text evidence="2">The sequence shown here is derived from an EMBL/GenBank/DDBJ whole genome shotgun (WGS) entry which is preliminary data.</text>
</comment>